<dbReference type="InParanoid" id="A0A3Q3MK58"/>
<evidence type="ECO:0000256" key="1">
    <source>
        <dbReference type="ARBA" id="ARBA00004477"/>
    </source>
</evidence>
<dbReference type="PANTHER" id="PTHR45799">
    <property type="entry name" value="RETICULON-LIKE PROTEIN"/>
    <property type="match status" value="1"/>
</dbReference>
<evidence type="ECO:0000313" key="10">
    <source>
        <dbReference type="Proteomes" id="UP000261640"/>
    </source>
</evidence>
<feature type="compositionally biased region" description="Pro residues" evidence="7">
    <location>
        <begin position="47"/>
        <end position="59"/>
    </location>
</feature>
<keyword evidence="4 6" id="KW-1133">Transmembrane helix</keyword>
<dbReference type="GO" id="GO:0030182">
    <property type="term" value="P:neuron differentiation"/>
    <property type="evidence" value="ECO:0007669"/>
    <property type="project" value="TreeGrafter"/>
</dbReference>
<evidence type="ECO:0000313" key="9">
    <source>
        <dbReference type="Ensembl" id="ENSMAMP00000025517.2"/>
    </source>
</evidence>
<keyword evidence="5 6" id="KW-0472">Membrane</keyword>
<name>A0A3Q3MK58_9TELE</name>
<evidence type="ECO:0000256" key="4">
    <source>
        <dbReference type="ARBA" id="ARBA00022989"/>
    </source>
</evidence>
<dbReference type="GO" id="GO:0005789">
    <property type="term" value="C:endoplasmic reticulum membrane"/>
    <property type="evidence" value="ECO:0007669"/>
    <property type="project" value="UniProtKB-SubCell"/>
</dbReference>
<evidence type="ECO:0000256" key="2">
    <source>
        <dbReference type="ARBA" id="ARBA00022692"/>
    </source>
</evidence>
<organism evidence="9 10">
    <name type="scientific">Mastacembelus armatus</name>
    <name type="common">zig-zag eel</name>
    <dbReference type="NCBI Taxonomy" id="205130"/>
    <lineage>
        <taxon>Eukaryota</taxon>
        <taxon>Metazoa</taxon>
        <taxon>Chordata</taxon>
        <taxon>Craniata</taxon>
        <taxon>Vertebrata</taxon>
        <taxon>Euteleostomi</taxon>
        <taxon>Actinopterygii</taxon>
        <taxon>Neopterygii</taxon>
        <taxon>Teleostei</taxon>
        <taxon>Neoteleostei</taxon>
        <taxon>Acanthomorphata</taxon>
        <taxon>Anabantaria</taxon>
        <taxon>Synbranchiformes</taxon>
        <taxon>Mastacembelidae</taxon>
        <taxon>Mastacembelus</taxon>
    </lineage>
</organism>
<dbReference type="AlphaFoldDB" id="A0A3Q3MK58"/>
<reference evidence="9" key="2">
    <citation type="submission" date="2025-09" db="UniProtKB">
        <authorList>
            <consortium name="Ensembl"/>
        </authorList>
    </citation>
    <scope>IDENTIFICATION</scope>
</reference>
<evidence type="ECO:0000256" key="3">
    <source>
        <dbReference type="ARBA" id="ARBA00022824"/>
    </source>
</evidence>
<evidence type="ECO:0000259" key="8">
    <source>
        <dbReference type="PROSITE" id="PS50845"/>
    </source>
</evidence>
<feature type="domain" description="Reticulon" evidence="8">
    <location>
        <begin position="241"/>
        <end position="430"/>
    </location>
</feature>
<dbReference type="InterPro" id="IPR046964">
    <property type="entry name" value="RTN1-4"/>
</dbReference>
<sequence length="430" mass="46031">MNVERKVTMPTTVTATAAGAGGAGPDPVAGITPVAGVTAGAQGRGPGPGPGPGQGPGPGPSLLVALVQSLHEDLPQPGGPGPDPGPGQCPGLGLEAEAGLDQWAALALDLELEVAQPRAVLLQTDAQLKVFLCSWFSPLLTFEQHINYRASTELSSLTCLTKYITLLTPTGSVTAASCCLATPPAYVPQPVLTSRRRFKAAEKFQSCRQKMKMADRTGSNSSESSSSNSSSSSLRDLAHSALQLIHWKQPKKSAAAFGLSLLVLVSVATLSIISVMSYLLLAFLCVTITFRVYKSVIQAIQKSDDGHPFRSMLERDISVSSESVRQLADQSLIHLNWFSSQTRRLLLVEDLVDSLKLAAVMWVMTYVGAVFNGVTILILADIIFFTTPLIYKKKKIQIDRHIELVRSTVEETLQKMQDKLPGAVKRTKAE</sequence>
<feature type="transmembrane region" description="Helical" evidence="6">
    <location>
        <begin position="370"/>
        <end position="391"/>
    </location>
</feature>
<dbReference type="GO" id="GO:0014069">
    <property type="term" value="C:postsynaptic density"/>
    <property type="evidence" value="ECO:0007669"/>
    <property type="project" value="TreeGrafter"/>
</dbReference>
<dbReference type="Pfam" id="PF02453">
    <property type="entry name" value="Reticulon"/>
    <property type="match status" value="1"/>
</dbReference>
<feature type="region of interest" description="Disordered" evidence="7">
    <location>
        <begin position="212"/>
        <end position="232"/>
    </location>
</feature>
<evidence type="ECO:0000256" key="6">
    <source>
        <dbReference type="RuleBase" id="RU210713"/>
    </source>
</evidence>
<dbReference type="PANTHER" id="PTHR45799:SF6">
    <property type="entry name" value="RETICULON"/>
    <property type="match status" value="1"/>
</dbReference>
<dbReference type="STRING" id="205130.ENSMAMP00000025517"/>
<accession>A0A3Q3MK58</accession>
<proteinExistence type="predicted"/>
<feature type="compositionally biased region" description="Low complexity" evidence="7">
    <location>
        <begin position="219"/>
        <end position="232"/>
    </location>
</feature>
<dbReference type="GO" id="GO:0007420">
    <property type="term" value="P:brain development"/>
    <property type="evidence" value="ECO:0007669"/>
    <property type="project" value="TreeGrafter"/>
</dbReference>
<dbReference type="GeneTree" id="ENSGT00940000157482"/>
<feature type="compositionally biased region" description="Pro residues" evidence="7">
    <location>
        <begin position="77"/>
        <end position="87"/>
    </location>
</feature>
<evidence type="ECO:0000256" key="7">
    <source>
        <dbReference type="SAM" id="MobiDB-lite"/>
    </source>
</evidence>
<keyword evidence="10" id="KW-1185">Reference proteome</keyword>
<dbReference type="InterPro" id="IPR003388">
    <property type="entry name" value="Reticulon"/>
</dbReference>
<comment type="subcellular location">
    <subcellularLocation>
        <location evidence="1">Endoplasmic reticulum membrane</location>
        <topology evidence="1">Multi-pass membrane protein</topology>
    </subcellularLocation>
</comment>
<reference evidence="9" key="1">
    <citation type="submission" date="2025-08" db="UniProtKB">
        <authorList>
            <consortium name="Ensembl"/>
        </authorList>
    </citation>
    <scope>IDENTIFICATION</scope>
</reference>
<comment type="caution">
    <text evidence="6">Lacks conserved residue(s) required for the propagation of feature annotation.</text>
</comment>
<feature type="region of interest" description="Disordered" evidence="7">
    <location>
        <begin position="16"/>
        <end position="94"/>
    </location>
</feature>
<keyword evidence="2 6" id="KW-0812">Transmembrane</keyword>
<dbReference type="GO" id="GO:0071787">
    <property type="term" value="P:endoplasmic reticulum tubular network formation"/>
    <property type="evidence" value="ECO:0007669"/>
    <property type="project" value="TreeGrafter"/>
</dbReference>
<dbReference type="Proteomes" id="UP000261640">
    <property type="component" value="Unplaced"/>
</dbReference>
<dbReference type="PROSITE" id="PS50845">
    <property type="entry name" value="RETICULON"/>
    <property type="match status" value="1"/>
</dbReference>
<dbReference type="Gene3D" id="1.20.5.2480">
    <property type="match status" value="1"/>
</dbReference>
<dbReference type="Ensembl" id="ENSMAMT00000026171.2">
    <property type="protein sequence ID" value="ENSMAMP00000025517.2"/>
    <property type="gene ID" value="ENSMAMG00000017138.2"/>
</dbReference>
<keyword evidence="3" id="KW-0256">Endoplasmic reticulum</keyword>
<dbReference type="GO" id="GO:0043005">
    <property type="term" value="C:neuron projection"/>
    <property type="evidence" value="ECO:0007669"/>
    <property type="project" value="TreeGrafter"/>
</dbReference>
<evidence type="ECO:0000256" key="5">
    <source>
        <dbReference type="ARBA" id="ARBA00023136"/>
    </source>
</evidence>
<protein>
    <recommendedName>
        <fullName evidence="6">Reticulon</fullName>
    </recommendedName>
</protein>